<evidence type="ECO:0000313" key="3">
    <source>
        <dbReference type="EMBL" id="MBT1710604.1"/>
    </source>
</evidence>
<evidence type="ECO:0000259" key="2">
    <source>
        <dbReference type="Pfam" id="PF00174"/>
    </source>
</evidence>
<dbReference type="EMBL" id="JAHESE010000024">
    <property type="protein sequence ID" value="MBT1710604.1"/>
    <property type="molecule type" value="Genomic_DNA"/>
</dbReference>
<comment type="caution">
    <text evidence="3">The sequence shown here is derived from an EMBL/GenBank/DDBJ whole genome shotgun (WGS) entry which is preliminary data.</text>
</comment>
<dbReference type="InterPro" id="IPR036374">
    <property type="entry name" value="OxRdtase_Mopterin-bd_sf"/>
</dbReference>
<feature type="domain" description="Oxidoreductase molybdopterin-binding" evidence="2">
    <location>
        <begin position="29"/>
        <end position="159"/>
    </location>
</feature>
<sequence length="168" mass="18674">MQITDFMYKQIIALFLIVFTFTVHAQTAATLKVEGEVQTPLTLTIKDLATFKNTPIKAKDRDGKEHSYTGVALHEVLQQAGVTLGGQLRGENLAKYIRIKATDGYEVVYSLAEVDPEFTDKVVVLAYEVDGKPLPIGEGPFRIVAPGDKKHARWIRQIASIKILFAKD</sequence>
<evidence type="ECO:0000256" key="1">
    <source>
        <dbReference type="SAM" id="SignalP"/>
    </source>
</evidence>
<feature type="signal peptide" evidence="1">
    <location>
        <begin position="1"/>
        <end position="25"/>
    </location>
</feature>
<keyword evidence="1" id="KW-0732">Signal</keyword>
<dbReference type="Gene3D" id="3.90.420.10">
    <property type="entry name" value="Oxidoreductase, molybdopterin-binding domain"/>
    <property type="match status" value="1"/>
</dbReference>
<keyword evidence="4" id="KW-1185">Reference proteome</keyword>
<dbReference type="AlphaFoldDB" id="A0AAP2E211"/>
<feature type="chain" id="PRO_5042970574" evidence="1">
    <location>
        <begin position="26"/>
        <end position="168"/>
    </location>
</feature>
<dbReference type="Proteomes" id="UP001319080">
    <property type="component" value="Unassembled WGS sequence"/>
</dbReference>
<name>A0AAP2E211_9BACT</name>
<protein>
    <submittedName>
        <fullName evidence="3">Molybdopterin-dependent oxidoreductase</fullName>
    </submittedName>
</protein>
<proteinExistence type="predicted"/>
<dbReference type="SUPFAM" id="SSF56524">
    <property type="entry name" value="Oxidoreductase molybdopterin-binding domain"/>
    <property type="match status" value="1"/>
</dbReference>
<dbReference type="Pfam" id="PF00174">
    <property type="entry name" value="Oxidored_molyb"/>
    <property type="match status" value="1"/>
</dbReference>
<gene>
    <name evidence="3" type="ORF">KK062_20340</name>
</gene>
<accession>A0AAP2E211</accession>
<reference evidence="3 4" key="1">
    <citation type="submission" date="2021-05" db="EMBL/GenBank/DDBJ databases">
        <title>A Polyphasic approach of four new species of the genus Ohtaekwangia: Ohtaekwangia histidinii sp. nov., Ohtaekwangia cretensis sp. nov., Ohtaekwangia indiensis sp. nov., Ohtaekwangia reichenbachii sp. nov. from diverse environment.</title>
        <authorList>
            <person name="Octaviana S."/>
        </authorList>
    </citation>
    <scope>NUCLEOTIDE SEQUENCE [LARGE SCALE GENOMIC DNA]</scope>
    <source>
        <strain evidence="3 4">PWU5</strain>
    </source>
</reference>
<evidence type="ECO:0000313" key="4">
    <source>
        <dbReference type="Proteomes" id="UP001319080"/>
    </source>
</evidence>
<organism evidence="3 4">
    <name type="scientific">Dawidia cretensis</name>
    <dbReference type="NCBI Taxonomy" id="2782350"/>
    <lineage>
        <taxon>Bacteria</taxon>
        <taxon>Pseudomonadati</taxon>
        <taxon>Bacteroidota</taxon>
        <taxon>Cytophagia</taxon>
        <taxon>Cytophagales</taxon>
        <taxon>Chryseotaleaceae</taxon>
        <taxon>Dawidia</taxon>
    </lineage>
</organism>
<dbReference type="InterPro" id="IPR000572">
    <property type="entry name" value="OxRdtase_Mopterin-bd_dom"/>
</dbReference>